<dbReference type="Proteomes" id="UP001151760">
    <property type="component" value="Unassembled WGS sequence"/>
</dbReference>
<organism evidence="1 2">
    <name type="scientific">Tanacetum coccineum</name>
    <dbReference type="NCBI Taxonomy" id="301880"/>
    <lineage>
        <taxon>Eukaryota</taxon>
        <taxon>Viridiplantae</taxon>
        <taxon>Streptophyta</taxon>
        <taxon>Embryophyta</taxon>
        <taxon>Tracheophyta</taxon>
        <taxon>Spermatophyta</taxon>
        <taxon>Magnoliopsida</taxon>
        <taxon>eudicotyledons</taxon>
        <taxon>Gunneridae</taxon>
        <taxon>Pentapetalae</taxon>
        <taxon>asterids</taxon>
        <taxon>campanulids</taxon>
        <taxon>Asterales</taxon>
        <taxon>Asteraceae</taxon>
        <taxon>Asteroideae</taxon>
        <taxon>Anthemideae</taxon>
        <taxon>Anthemidinae</taxon>
        <taxon>Tanacetum</taxon>
    </lineage>
</organism>
<proteinExistence type="predicted"/>
<name>A0ABQ4Y5K1_9ASTR</name>
<evidence type="ECO:0000313" key="1">
    <source>
        <dbReference type="EMBL" id="GJS72632.1"/>
    </source>
</evidence>
<reference evidence="1" key="2">
    <citation type="submission" date="2022-01" db="EMBL/GenBank/DDBJ databases">
        <authorList>
            <person name="Yamashiro T."/>
            <person name="Shiraishi A."/>
            <person name="Satake H."/>
            <person name="Nakayama K."/>
        </authorList>
    </citation>
    <scope>NUCLEOTIDE SEQUENCE</scope>
</reference>
<keyword evidence="2" id="KW-1185">Reference proteome</keyword>
<accession>A0ABQ4Y5K1</accession>
<reference evidence="1" key="1">
    <citation type="journal article" date="2022" name="Int. J. Mol. Sci.">
        <title>Draft Genome of Tanacetum Coccineum: Genomic Comparison of Closely Related Tanacetum-Family Plants.</title>
        <authorList>
            <person name="Yamashiro T."/>
            <person name="Shiraishi A."/>
            <person name="Nakayama K."/>
            <person name="Satake H."/>
        </authorList>
    </citation>
    <scope>NUCLEOTIDE SEQUENCE</scope>
</reference>
<gene>
    <name evidence="1" type="ORF">Tco_0705473</name>
</gene>
<comment type="caution">
    <text evidence="1">The sequence shown here is derived from an EMBL/GenBank/DDBJ whole genome shotgun (WGS) entry which is preliminary data.</text>
</comment>
<evidence type="ECO:0000313" key="2">
    <source>
        <dbReference type="Proteomes" id="UP001151760"/>
    </source>
</evidence>
<protein>
    <submittedName>
        <fullName evidence="1">Uncharacterized protein</fullName>
    </submittedName>
</protein>
<sequence>MNYYRPPPVQLAMLDLQRVPVIPAVLSHVPVKWSLLPVVTASMSKSAQAAPVEYGQMSVMLQSLLASCGLPVASLKS</sequence>
<dbReference type="EMBL" id="BQNB010010093">
    <property type="protein sequence ID" value="GJS72632.1"/>
    <property type="molecule type" value="Genomic_DNA"/>
</dbReference>